<accession>A0A918C0S9</accession>
<proteinExistence type="inferred from homology"/>
<evidence type="ECO:0000256" key="3">
    <source>
        <dbReference type="SAM" id="SignalP"/>
    </source>
</evidence>
<evidence type="ECO:0000256" key="2">
    <source>
        <dbReference type="ARBA" id="ARBA00022729"/>
    </source>
</evidence>
<evidence type="ECO:0000256" key="1">
    <source>
        <dbReference type="ARBA" id="ARBA00009091"/>
    </source>
</evidence>
<evidence type="ECO:0000313" key="5">
    <source>
        <dbReference type="Proteomes" id="UP000603865"/>
    </source>
</evidence>
<sequence length="161" mass="16842">MKKFILLAPLALFALQPHAQTSKYKVGIVNVQTVVKSMPGSASFLAISKKADTTLQAEAKSVATLQTKASSRTASNADRAAYSAAVKKYQTDSQSFDKQLKAAFAPLSSKVNAAVASAAKANGYSVILDQRVAASTKLVIYANLKSTDLTAAVTAKVKSGK</sequence>
<dbReference type="InterPro" id="IPR024930">
    <property type="entry name" value="Skp_dom_sf"/>
</dbReference>
<dbReference type="Proteomes" id="UP000603865">
    <property type="component" value="Unassembled WGS sequence"/>
</dbReference>
<feature type="chain" id="PRO_5037479121" description="Outer membrane chaperone OmpH" evidence="3">
    <location>
        <begin position="20"/>
        <end position="161"/>
    </location>
</feature>
<gene>
    <name evidence="4" type="ORF">GCM10008957_08580</name>
</gene>
<dbReference type="GO" id="GO:0050821">
    <property type="term" value="P:protein stabilization"/>
    <property type="evidence" value="ECO:0007669"/>
    <property type="project" value="TreeGrafter"/>
</dbReference>
<reference evidence="4" key="2">
    <citation type="submission" date="2020-09" db="EMBL/GenBank/DDBJ databases">
        <authorList>
            <person name="Sun Q."/>
            <person name="Ohkuma M."/>
        </authorList>
    </citation>
    <scope>NUCLEOTIDE SEQUENCE</scope>
    <source>
        <strain evidence="4">JCM 31311</strain>
    </source>
</reference>
<comment type="similarity">
    <text evidence="1">Belongs to the Skp family.</text>
</comment>
<dbReference type="PANTHER" id="PTHR35089:SF1">
    <property type="entry name" value="CHAPERONE PROTEIN SKP"/>
    <property type="match status" value="1"/>
</dbReference>
<protein>
    <recommendedName>
        <fullName evidence="6">Outer membrane chaperone OmpH</fullName>
    </recommendedName>
</protein>
<name>A0A918C0S9_9DEIO</name>
<keyword evidence="2 3" id="KW-0732">Signal</keyword>
<dbReference type="SUPFAM" id="SSF111384">
    <property type="entry name" value="OmpH-like"/>
    <property type="match status" value="1"/>
</dbReference>
<dbReference type="Pfam" id="PF03938">
    <property type="entry name" value="OmpH"/>
    <property type="match status" value="1"/>
</dbReference>
<evidence type="ECO:0008006" key="6">
    <source>
        <dbReference type="Google" id="ProtNLM"/>
    </source>
</evidence>
<dbReference type="RefSeq" id="WP_189088275.1">
    <property type="nucleotide sequence ID" value="NZ_BMQL01000003.1"/>
</dbReference>
<comment type="caution">
    <text evidence="4">The sequence shown here is derived from an EMBL/GenBank/DDBJ whole genome shotgun (WGS) entry which is preliminary data.</text>
</comment>
<dbReference type="Gene3D" id="3.30.910.20">
    <property type="entry name" value="Skp domain"/>
    <property type="match status" value="1"/>
</dbReference>
<dbReference type="GO" id="GO:0005829">
    <property type="term" value="C:cytosol"/>
    <property type="evidence" value="ECO:0007669"/>
    <property type="project" value="TreeGrafter"/>
</dbReference>
<feature type="signal peptide" evidence="3">
    <location>
        <begin position="1"/>
        <end position="19"/>
    </location>
</feature>
<dbReference type="AlphaFoldDB" id="A0A918C0S9"/>
<dbReference type="InterPro" id="IPR005632">
    <property type="entry name" value="Chaperone_Skp"/>
</dbReference>
<dbReference type="SMART" id="SM00935">
    <property type="entry name" value="OmpH"/>
    <property type="match status" value="1"/>
</dbReference>
<organism evidence="4 5">
    <name type="scientific">Deinococcus ruber</name>
    <dbReference type="NCBI Taxonomy" id="1848197"/>
    <lineage>
        <taxon>Bacteria</taxon>
        <taxon>Thermotogati</taxon>
        <taxon>Deinococcota</taxon>
        <taxon>Deinococci</taxon>
        <taxon>Deinococcales</taxon>
        <taxon>Deinococcaceae</taxon>
        <taxon>Deinococcus</taxon>
    </lineage>
</organism>
<dbReference type="EMBL" id="BMQL01000003">
    <property type="protein sequence ID" value="GGQ98498.1"/>
    <property type="molecule type" value="Genomic_DNA"/>
</dbReference>
<keyword evidence="5" id="KW-1185">Reference proteome</keyword>
<dbReference type="PANTHER" id="PTHR35089">
    <property type="entry name" value="CHAPERONE PROTEIN SKP"/>
    <property type="match status" value="1"/>
</dbReference>
<reference evidence="4" key="1">
    <citation type="journal article" date="2014" name="Int. J. Syst. Evol. Microbiol.">
        <title>Complete genome sequence of Corynebacterium casei LMG S-19264T (=DSM 44701T), isolated from a smear-ripened cheese.</title>
        <authorList>
            <consortium name="US DOE Joint Genome Institute (JGI-PGF)"/>
            <person name="Walter F."/>
            <person name="Albersmeier A."/>
            <person name="Kalinowski J."/>
            <person name="Ruckert C."/>
        </authorList>
    </citation>
    <scope>NUCLEOTIDE SEQUENCE</scope>
    <source>
        <strain evidence="4">JCM 31311</strain>
    </source>
</reference>
<dbReference type="GO" id="GO:0051082">
    <property type="term" value="F:unfolded protein binding"/>
    <property type="evidence" value="ECO:0007669"/>
    <property type="project" value="InterPro"/>
</dbReference>
<evidence type="ECO:0000313" key="4">
    <source>
        <dbReference type="EMBL" id="GGQ98498.1"/>
    </source>
</evidence>